<comment type="similarity">
    <text evidence="3 6">Belongs to the MoeA family.</text>
</comment>
<dbReference type="EMBL" id="BAABHW010000004">
    <property type="protein sequence ID" value="GAA5078298.1"/>
    <property type="molecule type" value="Genomic_DNA"/>
</dbReference>
<feature type="domain" description="MoaB/Mog" evidence="7">
    <location>
        <begin position="199"/>
        <end position="338"/>
    </location>
</feature>
<dbReference type="InterPro" id="IPR005111">
    <property type="entry name" value="MoeA_C_domain_IV"/>
</dbReference>
<dbReference type="Pfam" id="PF03454">
    <property type="entry name" value="MoeA_C"/>
    <property type="match status" value="1"/>
</dbReference>
<dbReference type="Gene3D" id="3.90.105.10">
    <property type="entry name" value="Molybdopterin biosynthesis moea protein, domain 2"/>
    <property type="match status" value="1"/>
</dbReference>
<dbReference type="InterPro" id="IPR038987">
    <property type="entry name" value="MoeA-like"/>
</dbReference>
<dbReference type="Pfam" id="PF00994">
    <property type="entry name" value="MoCF_biosynth"/>
    <property type="match status" value="1"/>
</dbReference>
<evidence type="ECO:0000256" key="3">
    <source>
        <dbReference type="ARBA" id="ARBA00010763"/>
    </source>
</evidence>
<keyword evidence="6" id="KW-0479">Metal-binding</keyword>
<dbReference type="RefSeq" id="WP_259549224.1">
    <property type="nucleotide sequence ID" value="NZ_BAABHW010000004.1"/>
</dbReference>
<dbReference type="Gene3D" id="2.170.190.11">
    <property type="entry name" value="Molybdopterin biosynthesis moea protein, domain 3"/>
    <property type="match status" value="1"/>
</dbReference>
<evidence type="ECO:0000256" key="2">
    <source>
        <dbReference type="ARBA" id="ARBA00005046"/>
    </source>
</evidence>
<dbReference type="PANTHER" id="PTHR10192">
    <property type="entry name" value="MOLYBDOPTERIN BIOSYNTHESIS PROTEIN"/>
    <property type="match status" value="1"/>
</dbReference>
<comment type="caution">
    <text evidence="8">The sequence shown here is derived from an EMBL/GenBank/DDBJ whole genome shotgun (WGS) entry which is preliminary data.</text>
</comment>
<dbReference type="InterPro" id="IPR008284">
    <property type="entry name" value="MoCF_biosynth_CS"/>
</dbReference>
<evidence type="ECO:0000256" key="4">
    <source>
        <dbReference type="ARBA" id="ARBA00023150"/>
    </source>
</evidence>
<dbReference type="Proteomes" id="UP001499910">
    <property type="component" value="Unassembled WGS sequence"/>
</dbReference>
<dbReference type="InterPro" id="IPR036688">
    <property type="entry name" value="MoeA_C_domain_IV_sf"/>
</dbReference>
<sequence>MTFVQRIEPAACGCDAPEASAGTVSIDDALDCICERISGVTGTQRVALANAVGRVLAEPIRARSDMPRFDHSAMDGFALRQGDLVGPGPWRLPVTMRCAAGEAADGALAPGCAARVFTGAPLPGGADCVMMQEEVAHHAGVIVVSRRPTRHENIRFRGEEYAEGSEILAGNVRITPRNIAVAASSGFGDLEVRRKIRVALLVTGSEVARPGAGGLGAARIWDVNTPMLQAALQRPDVEVVVIDVLPDAPGGIEDALAHAARISDLVVTTGGVSVGEEDHLRAALHRAGGKIHFSGVSLKPGKPVTFGALGGAPWLGLPGNPQSAFVTWTLFGEAILRRLAGLNDTGMRKRFVVLSHPVERKPGRCEVRPASLVGHDGMGRDLIDCRGPVRSGQVRVLSASDGLVFLPSDADCLPTGALVEFLPFRSSEGSA</sequence>
<dbReference type="SMART" id="SM00852">
    <property type="entry name" value="MoCF_biosynth"/>
    <property type="match status" value="1"/>
</dbReference>
<dbReference type="PANTHER" id="PTHR10192:SF5">
    <property type="entry name" value="GEPHYRIN"/>
    <property type="match status" value="1"/>
</dbReference>
<evidence type="ECO:0000259" key="7">
    <source>
        <dbReference type="SMART" id="SM00852"/>
    </source>
</evidence>
<dbReference type="Pfam" id="PF03453">
    <property type="entry name" value="MoeA_N"/>
    <property type="match status" value="1"/>
</dbReference>
<dbReference type="SUPFAM" id="SSF53218">
    <property type="entry name" value="Molybdenum cofactor biosynthesis proteins"/>
    <property type="match status" value="1"/>
</dbReference>
<keyword evidence="6" id="KW-0500">Molybdenum</keyword>
<dbReference type="SUPFAM" id="SSF63882">
    <property type="entry name" value="MoeA N-terminal region -like"/>
    <property type="match status" value="1"/>
</dbReference>
<dbReference type="EC" id="2.10.1.1" evidence="6"/>
<evidence type="ECO:0000256" key="5">
    <source>
        <dbReference type="ARBA" id="ARBA00047317"/>
    </source>
</evidence>
<dbReference type="Gene3D" id="2.40.340.10">
    <property type="entry name" value="MoeA, C-terminal, domain IV"/>
    <property type="match status" value="1"/>
</dbReference>
<dbReference type="PROSITE" id="PS01079">
    <property type="entry name" value="MOCF_BIOSYNTHESIS_2"/>
    <property type="match status" value="1"/>
</dbReference>
<organism evidence="8 9">
    <name type="scientific">[Roseibacterium] beibuensis</name>
    <dbReference type="NCBI Taxonomy" id="1193142"/>
    <lineage>
        <taxon>Bacteria</taxon>
        <taxon>Pseudomonadati</taxon>
        <taxon>Pseudomonadota</taxon>
        <taxon>Alphaproteobacteria</taxon>
        <taxon>Rhodobacterales</taxon>
        <taxon>Roseobacteraceae</taxon>
        <taxon>Roseicyclus</taxon>
    </lineage>
</organism>
<reference evidence="9" key="1">
    <citation type="journal article" date="2019" name="Int. J. Syst. Evol. Microbiol.">
        <title>The Global Catalogue of Microorganisms (GCM) 10K type strain sequencing project: providing services to taxonomists for standard genome sequencing and annotation.</title>
        <authorList>
            <consortium name="The Broad Institute Genomics Platform"/>
            <consortium name="The Broad Institute Genome Sequencing Center for Infectious Disease"/>
            <person name="Wu L."/>
            <person name="Ma J."/>
        </authorList>
    </citation>
    <scope>NUCLEOTIDE SEQUENCE [LARGE SCALE GENOMIC DNA]</scope>
    <source>
        <strain evidence="9">JCM 18015</strain>
    </source>
</reference>
<keyword evidence="4 6" id="KW-0501">Molybdenum cofactor biosynthesis</keyword>
<keyword evidence="6" id="KW-0460">Magnesium</keyword>
<keyword evidence="9" id="KW-1185">Reference proteome</keyword>
<accession>A0ABP9LKX0</accession>
<dbReference type="InterPro" id="IPR036135">
    <property type="entry name" value="MoeA_linker/N_sf"/>
</dbReference>
<proteinExistence type="inferred from homology"/>
<name>A0ABP9LKX0_9RHOB</name>
<comment type="function">
    <text evidence="1 6">Catalyzes the insertion of molybdate into adenylated molybdopterin with the concomitant release of AMP.</text>
</comment>
<dbReference type="NCBIfam" id="NF045515">
    <property type="entry name" value="Glp_gephyrin"/>
    <property type="match status" value="1"/>
</dbReference>
<dbReference type="Gene3D" id="3.40.980.10">
    <property type="entry name" value="MoaB/Mog-like domain"/>
    <property type="match status" value="1"/>
</dbReference>
<evidence type="ECO:0000313" key="9">
    <source>
        <dbReference type="Proteomes" id="UP001499910"/>
    </source>
</evidence>
<dbReference type="CDD" id="cd00887">
    <property type="entry name" value="MoeA"/>
    <property type="match status" value="1"/>
</dbReference>
<comment type="pathway">
    <text evidence="2 6">Cofactor biosynthesis; molybdopterin biosynthesis.</text>
</comment>
<evidence type="ECO:0000313" key="8">
    <source>
        <dbReference type="EMBL" id="GAA5078298.1"/>
    </source>
</evidence>
<gene>
    <name evidence="8" type="ORF">GCM10023209_29370</name>
</gene>
<dbReference type="SUPFAM" id="SSF63867">
    <property type="entry name" value="MoeA C-terminal domain-like"/>
    <property type="match status" value="1"/>
</dbReference>
<dbReference type="InterPro" id="IPR001453">
    <property type="entry name" value="MoaB/Mog_dom"/>
</dbReference>
<keyword evidence="6" id="KW-0808">Transferase</keyword>
<comment type="catalytic activity">
    <reaction evidence="5">
        <text>adenylyl-molybdopterin + molybdate = Mo-molybdopterin + AMP + H(+)</text>
        <dbReference type="Rhea" id="RHEA:35047"/>
        <dbReference type="ChEBI" id="CHEBI:15378"/>
        <dbReference type="ChEBI" id="CHEBI:36264"/>
        <dbReference type="ChEBI" id="CHEBI:62727"/>
        <dbReference type="ChEBI" id="CHEBI:71302"/>
        <dbReference type="ChEBI" id="CHEBI:456215"/>
        <dbReference type="EC" id="2.10.1.1"/>
    </reaction>
</comment>
<dbReference type="InterPro" id="IPR036425">
    <property type="entry name" value="MoaB/Mog-like_dom_sf"/>
</dbReference>
<evidence type="ECO:0000256" key="6">
    <source>
        <dbReference type="RuleBase" id="RU365090"/>
    </source>
</evidence>
<dbReference type="InterPro" id="IPR005110">
    <property type="entry name" value="MoeA_linker/N"/>
</dbReference>
<evidence type="ECO:0000256" key="1">
    <source>
        <dbReference type="ARBA" id="ARBA00002901"/>
    </source>
</evidence>
<protein>
    <recommendedName>
        <fullName evidence="6">Molybdopterin molybdenumtransferase</fullName>
        <ecNumber evidence="6">2.10.1.1</ecNumber>
    </recommendedName>
</protein>
<comment type="cofactor">
    <cofactor evidence="6">
        <name>Mg(2+)</name>
        <dbReference type="ChEBI" id="CHEBI:18420"/>
    </cofactor>
</comment>